<keyword evidence="3" id="KW-1185">Reference proteome</keyword>
<dbReference type="EMBL" id="AAFI02000129">
    <property type="protein sequence ID" value="EAL62927.1"/>
    <property type="molecule type" value="Genomic_DNA"/>
</dbReference>
<gene>
    <name evidence="2" type="ORF">DDB_G0289023</name>
</gene>
<dbReference type="PANTHER" id="PTHR32134:SF86">
    <property type="entry name" value="FNIP REPEAT-CONTAINING PROTEIN"/>
    <property type="match status" value="1"/>
</dbReference>
<dbReference type="PANTHER" id="PTHR32134">
    <property type="entry name" value="FNIP REPEAT-CONTAINING PROTEIN"/>
    <property type="match status" value="1"/>
</dbReference>
<dbReference type="KEGG" id="ddi:DDB_G0289023"/>
<dbReference type="PaxDb" id="44689-DDB0188216"/>
<dbReference type="SMR" id="Q54I42"/>
<keyword evidence="1" id="KW-0677">Repeat</keyword>
<name>Q54I42_DICDI</name>
<dbReference type="GeneID" id="8626921"/>
<dbReference type="dictyBase" id="DDB_G0289023"/>
<dbReference type="InterPro" id="IPR008615">
    <property type="entry name" value="FNIP"/>
</dbReference>
<evidence type="ECO:0000313" key="2">
    <source>
        <dbReference type="EMBL" id="EAL62927.1"/>
    </source>
</evidence>
<evidence type="ECO:0000256" key="1">
    <source>
        <dbReference type="ARBA" id="ARBA00022737"/>
    </source>
</evidence>
<dbReference type="InParanoid" id="Q54I42"/>
<dbReference type="Pfam" id="PF05725">
    <property type="entry name" value="FNIP"/>
    <property type="match status" value="2"/>
</dbReference>
<evidence type="ECO:0008006" key="4">
    <source>
        <dbReference type="Google" id="ProtNLM"/>
    </source>
</evidence>
<dbReference type="OMA" id="FRIENNN"/>
<dbReference type="Proteomes" id="UP000002195">
    <property type="component" value="Unassembled WGS sequence"/>
</dbReference>
<organism evidence="2 3">
    <name type="scientific">Dictyostelium discoideum</name>
    <name type="common">Social amoeba</name>
    <dbReference type="NCBI Taxonomy" id="44689"/>
    <lineage>
        <taxon>Eukaryota</taxon>
        <taxon>Amoebozoa</taxon>
        <taxon>Evosea</taxon>
        <taxon>Eumycetozoa</taxon>
        <taxon>Dictyostelia</taxon>
        <taxon>Dictyosteliales</taxon>
        <taxon>Dictyosteliaceae</taxon>
        <taxon>Dictyostelium</taxon>
    </lineage>
</organism>
<sequence>MILNYNYFRIENNNNNNNKFEDLNKLFFKIWRNLIIRNEILENVRKFKRFEKLPKICVSSYYIENENRYFYKRVLINGSSKKEIIEKLSYLPHTVEELTIEYKSIEDLPTSKISNTTYFIPPFITTLIFENSIQDSKIAFNFIPPTIKKLILPIYFNQPLRNTINESIFPMNSSLESIDFGESFNKNLYDLPKSLKQIKLSKDFNLKLNKNSIPKNVKEIEFGSKYSKLIANNVLPPCAIVKKAYTINYRIQIYKAYEKVFIPNWTKSLILGPRCNVDLLPNLYNLKINYLSLNCKGYSDLSNISKCNSIRYIKFGENFSQSISINDLPPKLVSLYFSKSFYQTITKSMLPKNLNFLYLKSDNIDIEFPLNMKYLAIFISKNNKYIINKINEDPNIIKENKIHIVL</sequence>
<dbReference type="AlphaFoldDB" id="Q54I42"/>
<dbReference type="FunCoup" id="Q54I42">
    <property type="interactions" value="1"/>
</dbReference>
<evidence type="ECO:0000313" key="3">
    <source>
        <dbReference type="Proteomes" id="UP000002195"/>
    </source>
</evidence>
<accession>Q54I42</accession>
<dbReference type="InterPro" id="IPR051251">
    <property type="entry name" value="STK_FNIP-Repeat"/>
</dbReference>
<comment type="caution">
    <text evidence="2">The sequence shown here is derived from an EMBL/GenBank/DDBJ whole genome shotgun (WGS) entry which is preliminary data.</text>
</comment>
<protein>
    <recommendedName>
        <fullName evidence="4">FNIP repeat-containing protein</fullName>
    </recommendedName>
</protein>
<reference evidence="2 3" key="1">
    <citation type="journal article" date="2005" name="Nature">
        <title>The genome of the social amoeba Dictyostelium discoideum.</title>
        <authorList>
            <consortium name="The Dictyostelium discoideum Sequencing Consortium"/>
            <person name="Eichinger L."/>
            <person name="Pachebat J.A."/>
            <person name="Glockner G."/>
            <person name="Rajandream M.A."/>
            <person name="Sucgang R."/>
            <person name="Berriman M."/>
            <person name="Song J."/>
            <person name="Olsen R."/>
            <person name="Szafranski K."/>
            <person name="Xu Q."/>
            <person name="Tunggal B."/>
            <person name="Kummerfeld S."/>
            <person name="Madera M."/>
            <person name="Konfortov B.A."/>
            <person name="Rivero F."/>
            <person name="Bankier A.T."/>
            <person name="Lehmann R."/>
            <person name="Hamlin N."/>
            <person name="Davies R."/>
            <person name="Gaudet P."/>
            <person name="Fey P."/>
            <person name="Pilcher K."/>
            <person name="Chen G."/>
            <person name="Saunders D."/>
            <person name="Sodergren E."/>
            <person name="Davis P."/>
            <person name="Kerhornou A."/>
            <person name="Nie X."/>
            <person name="Hall N."/>
            <person name="Anjard C."/>
            <person name="Hemphill L."/>
            <person name="Bason N."/>
            <person name="Farbrother P."/>
            <person name="Desany B."/>
            <person name="Just E."/>
            <person name="Morio T."/>
            <person name="Rost R."/>
            <person name="Churcher C."/>
            <person name="Cooper J."/>
            <person name="Haydock S."/>
            <person name="van Driessche N."/>
            <person name="Cronin A."/>
            <person name="Goodhead I."/>
            <person name="Muzny D."/>
            <person name="Mourier T."/>
            <person name="Pain A."/>
            <person name="Lu M."/>
            <person name="Harper D."/>
            <person name="Lindsay R."/>
            <person name="Hauser H."/>
            <person name="James K."/>
            <person name="Quiles M."/>
            <person name="Madan Babu M."/>
            <person name="Saito T."/>
            <person name="Buchrieser C."/>
            <person name="Wardroper A."/>
            <person name="Felder M."/>
            <person name="Thangavelu M."/>
            <person name="Johnson D."/>
            <person name="Knights A."/>
            <person name="Loulseged H."/>
            <person name="Mungall K."/>
            <person name="Oliver K."/>
            <person name="Price C."/>
            <person name="Quail M.A."/>
            <person name="Urushihara H."/>
            <person name="Hernandez J."/>
            <person name="Rabbinowitsch E."/>
            <person name="Steffen D."/>
            <person name="Sanders M."/>
            <person name="Ma J."/>
            <person name="Kohara Y."/>
            <person name="Sharp S."/>
            <person name="Simmonds M."/>
            <person name="Spiegler S."/>
            <person name="Tivey A."/>
            <person name="Sugano S."/>
            <person name="White B."/>
            <person name="Walker D."/>
            <person name="Woodward J."/>
            <person name="Winckler T."/>
            <person name="Tanaka Y."/>
            <person name="Shaulsky G."/>
            <person name="Schleicher M."/>
            <person name="Weinstock G."/>
            <person name="Rosenthal A."/>
            <person name="Cox E.C."/>
            <person name="Chisholm R.L."/>
            <person name="Gibbs R."/>
            <person name="Loomis W.F."/>
            <person name="Platzer M."/>
            <person name="Kay R.R."/>
            <person name="Williams J."/>
            <person name="Dear P.H."/>
            <person name="Noegel A.A."/>
            <person name="Barrell B."/>
            <person name="Kuspa A."/>
        </authorList>
    </citation>
    <scope>NUCLEOTIDE SEQUENCE [LARGE SCALE GENOMIC DNA]</scope>
    <source>
        <strain evidence="2 3">AX4</strain>
    </source>
</reference>
<dbReference type="PhylomeDB" id="Q54I42"/>
<dbReference type="HOGENOM" id="CLU_678683_0_0_1"/>
<proteinExistence type="predicted"/>
<dbReference type="VEuPathDB" id="AmoebaDB:DDB_G0289023"/>
<dbReference type="RefSeq" id="XP_636429.1">
    <property type="nucleotide sequence ID" value="XM_631337.1"/>
</dbReference>